<accession>A0A803P5R4</accession>
<dbReference type="Gene3D" id="3.30.70.100">
    <property type="match status" value="1"/>
</dbReference>
<reference evidence="2 3" key="1">
    <citation type="submission" date="2018-11" db="EMBL/GenBank/DDBJ databases">
        <authorList>
            <person name="Grassa J C."/>
        </authorList>
    </citation>
    <scope>NUCLEOTIDE SEQUENCE [LARGE SCALE GENOMIC DNA]</scope>
</reference>
<name>A0A803P5R3_CANSA</name>
<evidence type="ECO:0000256" key="1">
    <source>
        <dbReference type="SAM" id="MobiDB-lite"/>
    </source>
</evidence>
<evidence type="ECO:0008006" key="4">
    <source>
        <dbReference type="Google" id="ProtNLM"/>
    </source>
</evidence>
<evidence type="ECO:0000313" key="2">
    <source>
        <dbReference type="EnsemblPlants" id="cds.evm.model.03.1555.1.5bdae6e0"/>
    </source>
</evidence>
<dbReference type="InterPro" id="IPR044594">
    <property type="entry name" value="HIPP01/3/5/6"/>
</dbReference>
<gene>
    <name evidence="2" type="primary">LOC115708765</name>
</gene>
<dbReference type="AlphaFoldDB" id="A0A803P5R3"/>
<sequence length="191" mass="20272">MNAGVESVEIDGGKDLVTVKGTMDVKELSPYLQTKLKRSVDVVPPPAKKDDGAKAPAGDKKDAGAGDKKGKDAAPAPAGEEKKKEEKKEGGGEKKADGKAPAAAPADVAPATIVNKMEYFGYGQPSAMYYEDPVSAHNRYVMEAHAHQAFVNDNYAANHGYPMNNGYGVPMDPYHAPQMFSDENPNACSVM</sequence>
<proteinExistence type="predicted"/>
<dbReference type="GO" id="GO:0046872">
    <property type="term" value="F:metal ion binding"/>
    <property type="evidence" value="ECO:0007669"/>
    <property type="project" value="InterPro"/>
</dbReference>
<feature type="region of interest" description="Disordered" evidence="1">
    <location>
        <begin position="1"/>
        <end position="105"/>
    </location>
</feature>
<dbReference type="Gramene" id="evm.model.03.1555.1.5bdae6e0">
    <property type="protein sequence ID" value="cds.evm.model.03.1555.1.5bdae6e0"/>
    <property type="gene ID" value="evm.TU.03.1555"/>
</dbReference>
<dbReference type="Gramene" id="evm.model.03.1555.2.5bdae6e0">
    <property type="protein sequence ID" value="cds.evm.model.03.1555.2.5bdae6e0"/>
    <property type="gene ID" value="evm.TU.03.1555"/>
</dbReference>
<protein>
    <recommendedName>
        <fullName evidence="4">HMA domain-containing protein</fullName>
    </recommendedName>
</protein>
<dbReference type="EMBL" id="UZAU01000318">
    <property type="status" value="NOT_ANNOTATED_CDS"/>
    <property type="molecule type" value="Genomic_DNA"/>
</dbReference>
<dbReference type="EnsemblPlants" id="evm.model.03.1555.2.5bdae6e0">
    <property type="protein sequence ID" value="cds.evm.model.03.1555.2.5bdae6e0"/>
    <property type="gene ID" value="evm.TU.03.1555"/>
</dbReference>
<organism evidence="2 3">
    <name type="scientific">Cannabis sativa</name>
    <name type="common">Hemp</name>
    <name type="synonym">Marijuana</name>
    <dbReference type="NCBI Taxonomy" id="3483"/>
    <lineage>
        <taxon>Eukaryota</taxon>
        <taxon>Viridiplantae</taxon>
        <taxon>Streptophyta</taxon>
        <taxon>Embryophyta</taxon>
        <taxon>Tracheophyta</taxon>
        <taxon>Spermatophyta</taxon>
        <taxon>Magnoliopsida</taxon>
        <taxon>eudicotyledons</taxon>
        <taxon>Gunneridae</taxon>
        <taxon>Pentapetalae</taxon>
        <taxon>rosids</taxon>
        <taxon>fabids</taxon>
        <taxon>Rosales</taxon>
        <taxon>Cannabaceae</taxon>
        <taxon>Cannabis</taxon>
    </lineage>
</organism>
<accession>A0A803P5R3</accession>
<dbReference type="EnsemblPlants" id="evm.model.03.1555.1.5bdae6e0">
    <property type="protein sequence ID" value="cds.evm.model.03.1555.1.5bdae6e0"/>
    <property type="gene ID" value="evm.TU.03.1555"/>
</dbReference>
<feature type="compositionally biased region" description="Basic and acidic residues" evidence="1">
    <location>
        <begin position="79"/>
        <end position="98"/>
    </location>
</feature>
<reference evidence="2" key="2">
    <citation type="submission" date="2021-03" db="UniProtKB">
        <authorList>
            <consortium name="EnsemblPlants"/>
        </authorList>
    </citation>
    <scope>IDENTIFICATION</scope>
</reference>
<dbReference type="Proteomes" id="UP000596661">
    <property type="component" value="Chromosome 3"/>
</dbReference>
<dbReference type="PANTHER" id="PTHR46413:SF1">
    <property type="entry name" value="HEAVY METAL-ASSOCIATED ISOPRENYLATED PLANT PROTEIN 6"/>
    <property type="match status" value="1"/>
</dbReference>
<dbReference type="PANTHER" id="PTHR46413">
    <property type="entry name" value="HEAVY METAL-ASSOCIATED ISOPRENYLATED PLANT PROTEIN 6"/>
    <property type="match status" value="1"/>
</dbReference>
<keyword evidence="3" id="KW-1185">Reference proteome</keyword>
<evidence type="ECO:0000313" key="3">
    <source>
        <dbReference type="Proteomes" id="UP000596661"/>
    </source>
</evidence>
<feature type="compositionally biased region" description="Basic and acidic residues" evidence="1">
    <location>
        <begin position="47"/>
        <end position="72"/>
    </location>
</feature>